<dbReference type="InterPro" id="IPR003675">
    <property type="entry name" value="Rce1/LyrA-like_dom"/>
</dbReference>
<evidence type="ECO:0000313" key="3">
    <source>
        <dbReference type="EMBL" id="GAP12882.1"/>
    </source>
</evidence>
<keyword evidence="1" id="KW-1133">Transmembrane helix</keyword>
<feature type="transmembrane region" description="Helical" evidence="1">
    <location>
        <begin position="245"/>
        <end position="266"/>
    </location>
</feature>
<dbReference type="GO" id="GO:0006508">
    <property type="term" value="P:proteolysis"/>
    <property type="evidence" value="ECO:0007669"/>
    <property type="project" value="UniProtKB-KW"/>
</dbReference>
<feature type="transmembrane region" description="Helical" evidence="1">
    <location>
        <begin position="12"/>
        <end position="34"/>
    </location>
</feature>
<dbReference type="RefSeq" id="WP_075072269.1">
    <property type="nucleotide sequence ID" value="NZ_DF967972.1"/>
</dbReference>
<feature type="transmembrane region" description="Helical" evidence="1">
    <location>
        <begin position="218"/>
        <end position="238"/>
    </location>
</feature>
<sequence length="318" mass="33837">MSQTLDTKRILIFLAFAFGIAWAGALVIALTGGIVGSPSLVPGSTYTLAFVMTAVVYMGAPAIANVLTRLISHEGWKNVGLRPNIRRGWPFWLATWFLPAVFTILGAAVYFLFFPQDFDPKLTLLNQMIAQAGPAAAGMSAITLIVIQTVQAVLISPLLNGLFTFGEEFGWRAYLLPKLMPLGGKRAVLLLGVIWGVWHWPIIAMGHNYGFDYPGFPWLGMLMMVLVCIGLSAFLSWATLRAGSVWPAVIGHGAVNGISALGALVLVEGAGNPLVGPMPVGIIGMAAWLVTAILIFASSRALRPAETAAPAPLETPQA</sequence>
<feature type="transmembrane region" description="Helical" evidence="1">
    <location>
        <begin position="89"/>
        <end position="113"/>
    </location>
</feature>
<feature type="transmembrane region" description="Helical" evidence="1">
    <location>
        <begin position="133"/>
        <end position="166"/>
    </location>
</feature>
<feature type="domain" description="CAAX prenyl protease 2/Lysostaphin resistance protein A-like" evidence="2">
    <location>
        <begin position="162"/>
        <end position="257"/>
    </location>
</feature>
<dbReference type="GO" id="GO:0004175">
    <property type="term" value="F:endopeptidase activity"/>
    <property type="evidence" value="ECO:0007669"/>
    <property type="project" value="UniProtKB-ARBA"/>
</dbReference>
<dbReference type="PANTHER" id="PTHR35797:SF1">
    <property type="entry name" value="PROTEASE"/>
    <property type="match status" value="1"/>
</dbReference>
<dbReference type="Proteomes" id="UP000055060">
    <property type="component" value="Unassembled WGS sequence"/>
</dbReference>
<feature type="transmembrane region" description="Helical" evidence="1">
    <location>
        <begin position="46"/>
        <end position="68"/>
    </location>
</feature>
<organism evidence="3">
    <name type="scientific">Longilinea arvoryzae</name>
    <dbReference type="NCBI Taxonomy" id="360412"/>
    <lineage>
        <taxon>Bacteria</taxon>
        <taxon>Bacillati</taxon>
        <taxon>Chloroflexota</taxon>
        <taxon>Anaerolineae</taxon>
        <taxon>Anaerolineales</taxon>
        <taxon>Anaerolineaceae</taxon>
        <taxon>Longilinea</taxon>
    </lineage>
</organism>
<proteinExistence type="predicted"/>
<evidence type="ECO:0000313" key="4">
    <source>
        <dbReference type="Proteomes" id="UP000055060"/>
    </source>
</evidence>
<dbReference type="OrthoDB" id="9777755at2"/>
<reference evidence="3" key="1">
    <citation type="submission" date="2015-07" db="EMBL/GenBank/DDBJ databases">
        <title>Draft Genome Sequences of Anaerolinea thermolimosa IMO-1, Bellilinea caldifistulae GOMI-1, Leptolinea tardivitalis YMTK-2, Levilinea saccharolytica KIBI-1,Longilinea arvoryzae KOME-1, Previously Described as Members of the Anaerolineaceae (Chloroflexi).</title>
        <authorList>
            <person name="Sekiguchi Y."/>
            <person name="Ohashi A."/>
            <person name="Matsuura N."/>
            <person name="Tourlousse M.D."/>
        </authorList>
    </citation>
    <scope>NUCLEOTIDE SEQUENCE [LARGE SCALE GENOMIC DNA]</scope>
    <source>
        <strain evidence="3">KOME-1</strain>
    </source>
</reference>
<keyword evidence="3" id="KW-0378">Hydrolase</keyword>
<keyword evidence="3" id="KW-0645">Protease</keyword>
<dbReference type="EMBL" id="DF967972">
    <property type="protein sequence ID" value="GAP12882.1"/>
    <property type="molecule type" value="Genomic_DNA"/>
</dbReference>
<dbReference type="GO" id="GO:0080120">
    <property type="term" value="P:CAAX-box protein maturation"/>
    <property type="evidence" value="ECO:0007669"/>
    <property type="project" value="UniProtKB-ARBA"/>
</dbReference>
<gene>
    <name evidence="3" type="ORF">LARV_00622</name>
</gene>
<keyword evidence="1" id="KW-0472">Membrane</keyword>
<name>A0A0S7BFQ2_9CHLR</name>
<dbReference type="InterPro" id="IPR042150">
    <property type="entry name" value="MmRce1-like"/>
</dbReference>
<accession>A0A0S7BFQ2</accession>
<protein>
    <submittedName>
        <fullName evidence="3">CAAX protease self-immunity</fullName>
    </submittedName>
</protein>
<keyword evidence="4" id="KW-1185">Reference proteome</keyword>
<dbReference type="Pfam" id="PF02517">
    <property type="entry name" value="Rce1-like"/>
    <property type="match status" value="1"/>
</dbReference>
<evidence type="ECO:0000256" key="1">
    <source>
        <dbReference type="SAM" id="Phobius"/>
    </source>
</evidence>
<dbReference type="AlphaFoldDB" id="A0A0S7BFQ2"/>
<keyword evidence="1" id="KW-0812">Transmembrane</keyword>
<evidence type="ECO:0000259" key="2">
    <source>
        <dbReference type="Pfam" id="PF02517"/>
    </source>
</evidence>
<feature type="transmembrane region" description="Helical" evidence="1">
    <location>
        <begin position="187"/>
        <end position="206"/>
    </location>
</feature>
<dbReference type="PANTHER" id="PTHR35797">
    <property type="entry name" value="PROTEASE-RELATED"/>
    <property type="match status" value="1"/>
</dbReference>
<feature type="transmembrane region" description="Helical" evidence="1">
    <location>
        <begin position="278"/>
        <end position="297"/>
    </location>
</feature>
<dbReference type="STRING" id="360412.LARV_00622"/>